<evidence type="ECO:0000313" key="3">
    <source>
        <dbReference type="Proteomes" id="UP000429523"/>
    </source>
</evidence>
<dbReference type="Proteomes" id="UP000429523">
    <property type="component" value="Unassembled WGS sequence"/>
</dbReference>
<proteinExistence type="predicted"/>
<dbReference type="Proteomes" id="UP000437068">
    <property type="component" value="Unassembled WGS sequence"/>
</dbReference>
<evidence type="ECO:0000313" key="2">
    <source>
        <dbReference type="EMBL" id="KAE9265545.1"/>
    </source>
</evidence>
<dbReference type="EMBL" id="QXGF01003847">
    <property type="protein sequence ID" value="KAE8920735.1"/>
    <property type="molecule type" value="Genomic_DNA"/>
</dbReference>
<gene>
    <name evidence="2" type="ORF">PF001_g30843</name>
    <name evidence="1" type="ORF">PF009_g28976</name>
</gene>
<comment type="caution">
    <text evidence="1">The sequence shown here is derived from an EMBL/GenBank/DDBJ whole genome shotgun (WGS) entry which is preliminary data.</text>
</comment>
<sequence>MYSTLMSLSASLMTSMSVPASVLRCPLGFLWSKRCRRNGVSALQSATRARCRSPSELWS</sequence>
<protein>
    <submittedName>
        <fullName evidence="1">Uncharacterized protein</fullName>
    </submittedName>
</protein>
<organism evidence="1 3">
    <name type="scientific">Phytophthora fragariae</name>
    <dbReference type="NCBI Taxonomy" id="53985"/>
    <lineage>
        <taxon>Eukaryota</taxon>
        <taxon>Sar</taxon>
        <taxon>Stramenopiles</taxon>
        <taxon>Oomycota</taxon>
        <taxon>Peronosporomycetes</taxon>
        <taxon>Peronosporales</taxon>
        <taxon>Peronosporaceae</taxon>
        <taxon>Phytophthora</taxon>
    </lineage>
</organism>
<dbReference type="AlphaFoldDB" id="A0A6A3DIJ7"/>
<reference evidence="3 4" key="1">
    <citation type="submission" date="2018-08" db="EMBL/GenBank/DDBJ databases">
        <title>Genomic investigation of the strawberry pathogen Phytophthora fragariae indicates pathogenicity is determined by transcriptional variation in three key races.</title>
        <authorList>
            <person name="Adams T.M."/>
            <person name="Armitage A.D."/>
            <person name="Sobczyk M.K."/>
            <person name="Bates H.J."/>
            <person name="Dunwell J.M."/>
            <person name="Nellist C.F."/>
            <person name="Harrison R.J."/>
        </authorList>
    </citation>
    <scope>NUCLEOTIDE SEQUENCE [LARGE SCALE GENOMIC DNA]</scope>
    <source>
        <strain evidence="2 4">A4</strain>
        <strain evidence="1 3">NOV-9</strain>
    </source>
</reference>
<evidence type="ECO:0000313" key="1">
    <source>
        <dbReference type="EMBL" id="KAE8920735.1"/>
    </source>
</evidence>
<accession>A0A6A3DIJ7</accession>
<evidence type="ECO:0000313" key="4">
    <source>
        <dbReference type="Proteomes" id="UP000437068"/>
    </source>
</evidence>
<name>A0A6A3DIJ7_9STRA</name>
<dbReference type="EMBL" id="QXGE01006284">
    <property type="protein sequence ID" value="KAE9265545.1"/>
    <property type="molecule type" value="Genomic_DNA"/>
</dbReference>